<dbReference type="EMBL" id="CP158373">
    <property type="protein sequence ID" value="XBY61916.1"/>
    <property type="molecule type" value="Genomic_DNA"/>
</dbReference>
<gene>
    <name evidence="2" type="ORF">ABS648_18335</name>
    <name evidence="1" type="ORF">PSm6_46310</name>
</gene>
<reference evidence="1" key="1">
    <citation type="submission" date="2020-05" db="EMBL/GenBank/DDBJ databases">
        <title>Complete genome sequence of Pseudomonas sp. Sm006.</title>
        <authorList>
            <person name="Takeuchi K."/>
            <person name="Someya N."/>
        </authorList>
    </citation>
    <scope>NUCLEOTIDE SEQUENCE</scope>
    <source>
        <strain evidence="1">Sm006</strain>
    </source>
</reference>
<organism evidence="2">
    <name type="scientific">Pseudomonas solani</name>
    <dbReference type="NCBI Taxonomy" id="2731552"/>
    <lineage>
        <taxon>Bacteria</taxon>
        <taxon>Pseudomonadati</taxon>
        <taxon>Pseudomonadota</taxon>
        <taxon>Gammaproteobacteria</taxon>
        <taxon>Pseudomonadales</taxon>
        <taxon>Pseudomonadaceae</taxon>
        <taxon>Pseudomonas</taxon>
    </lineage>
</organism>
<dbReference type="AlphaFoldDB" id="A0AAU7XYJ9"/>
<name>A0AAU7XYJ9_9PSED</name>
<dbReference type="EMBL" id="AP023081">
    <property type="protein sequence ID" value="BCD88224.1"/>
    <property type="molecule type" value="Genomic_DNA"/>
</dbReference>
<accession>A0AAU7XYJ9</accession>
<keyword evidence="3" id="KW-1185">Reference proteome</keyword>
<reference evidence="2" key="2">
    <citation type="submission" date="2023-08" db="EMBL/GenBank/DDBJ databases">
        <title>Increased levels of nutrients transform a symbiont into a lethal pathobiont.</title>
        <authorList>
            <person name="Lachnit T."/>
            <person name="Ulrich L."/>
            <person name="Willmer F.M."/>
            <person name="Hasenbein T."/>
            <person name="Steiner L.X."/>
            <person name="Wolters M."/>
            <person name="Herbst E.M."/>
            <person name="Deines P."/>
        </authorList>
    </citation>
    <scope>NUCLEOTIDE SEQUENCE</scope>
    <source>
        <strain evidence="2">T3</strain>
    </source>
</reference>
<proteinExistence type="predicted"/>
<evidence type="ECO:0000313" key="3">
    <source>
        <dbReference type="Proteomes" id="UP001064896"/>
    </source>
</evidence>
<protein>
    <submittedName>
        <fullName evidence="2">Uncharacterized protein</fullName>
    </submittedName>
</protein>
<evidence type="ECO:0000313" key="2">
    <source>
        <dbReference type="EMBL" id="XBY61916.1"/>
    </source>
</evidence>
<sequence length="86" mass="9677">MSDITHEQRRLQQLVQGLDARLHTTLVIAEVILENVSLHDGVPGPFLDGYREGALMDAVIHLSRSNYEDYLRLVEMVGLPLGRQVP</sequence>
<evidence type="ECO:0000313" key="1">
    <source>
        <dbReference type="EMBL" id="BCD88224.1"/>
    </source>
</evidence>
<dbReference type="RefSeq" id="WP_021221747.1">
    <property type="nucleotide sequence ID" value="NZ_AP023081.1"/>
</dbReference>
<dbReference type="Proteomes" id="UP001064896">
    <property type="component" value="Chromosome"/>
</dbReference>